<dbReference type="Proteomes" id="UP000813463">
    <property type="component" value="Chromosome 2"/>
</dbReference>
<reference evidence="5" key="2">
    <citation type="submission" date="2025-08" db="UniProtKB">
        <authorList>
            <consortium name="RefSeq"/>
        </authorList>
    </citation>
    <scope>IDENTIFICATION</scope>
    <source>
        <tissue evidence="5">Leaf</tissue>
    </source>
</reference>
<feature type="compositionally biased region" description="Polar residues" evidence="3">
    <location>
        <begin position="826"/>
        <end position="847"/>
    </location>
</feature>
<dbReference type="GO" id="GO:0007131">
    <property type="term" value="P:reciprocal meiotic recombination"/>
    <property type="evidence" value="ECO:0000318"/>
    <property type="project" value="GO_Central"/>
</dbReference>
<protein>
    <submittedName>
        <fullName evidence="5">Synaptonemal complex protein 1</fullName>
    </submittedName>
</protein>
<dbReference type="KEGG" id="soe:110777945"/>
<dbReference type="PANTHER" id="PTHR23160">
    <property type="entry name" value="SYNAPTONEMAL COMPLEX PROTEIN-RELATED"/>
    <property type="match status" value="1"/>
</dbReference>
<evidence type="ECO:0000313" key="5">
    <source>
        <dbReference type="RefSeq" id="XP_021838235.2"/>
    </source>
</evidence>
<feature type="coiled-coil region" evidence="2">
    <location>
        <begin position="68"/>
        <end position="193"/>
    </location>
</feature>
<evidence type="ECO:0000256" key="1">
    <source>
        <dbReference type="ARBA" id="ARBA00023054"/>
    </source>
</evidence>
<sequence length="870" mass="99426">MQKLGFFGMKSLDQFKTLTGSASGTGTARTLQISSRSSTDSITSGNFASLKLTAEKLVKEQASVRTDLDIANSKLKKSLEHIHALEEKLQAACNENAKLKVKQKEDEKLWKGLESKFSSTKTLCDQLTETLQVLASQVQDAEKDKQLIGEKLTANSAALDTLNDQMKSLSLKLESAEENVRERDQAFKELKEQKEGQEVLYDDERSKTSKHMEEKDALIKCLEADLTTSRLTGESLKSKFDDASMQLKLKEEDLTRLRVSLENLEREKIDLQSSNDDFSKRLAASVQETQNLKDVVNAFASKLVEMDEHSLGVSNKISELCSAYDACSKLAEQERDLTAKRAQRKYDLLHHQHVQLKSEKDELQSVNHGLKDKIDELHRAQESAMVQHAEECHSTEERIRKLESEIEALFSKKTEAEKSVAELEEQVRNLSESLGSSENEKNDLLIKLSKLELEKKENIEKQQGDIQKKEEEIDGFHKEVLKINQQVTSLEEQLNKLQSVVEEKEQLISQYKDKEKQLDNQNAEIQSQLVTAEGKLGEAKKQYDAMLESKQSELSRHLKEISQRNDQAINDIRKKYEVEKQEIVNLEKEKADMTVAEMERVCEKRLEKCSEESKQNLARIQEEHIALVDRMQKEHERKESNLKSDHLEEMKSIQLQAEDKLREKTMTLRTEHESRIRALRLQHEDECKQIQQELDLQKSKEERQRALLQLQWKVMSDIPQEDQEVNSKKEYSVSSVKKRDTNGTKKSMPPPEPRHQNTVLSPVSSLLRKVEKGNAGNMDMSKDGRKATHREFDEETTGGTVTKRRKTKNTVMFADPRKHKKVVTPKANTPKSSIKATRTMGLSQPTNIGDLFSEGSLNPYADGDDPYAFD</sequence>
<organism evidence="4 5">
    <name type="scientific">Spinacia oleracea</name>
    <name type="common">Spinach</name>
    <dbReference type="NCBI Taxonomy" id="3562"/>
    <lineage>
        <taxon>Eukaryota</taxon>
        <taxon>Viridiplantae</taxon>
        <taxon>Streptophyta</taxon>
        <taxon>Embryophyta</taxon>
        <taxon>Tracheophyta</taxon>
        <taxon>Spermatophyta</taxon>
        <taxon>Magnoliopsida</taxon>
        <taxon>eudicotyledons</taxon>
        <taxon>Gunneridae</taxon>
        <taxon>Pentapetalae</taxon>
        <taxon>Caryophyllales</taxon>
        <taxon>Chenopodiaceae</taxon>
        <taxon>Chenopodioideae</taxon>
        <taxon>Anserineae</taxon>
        <taxon>Spinacia</taxon>
    </lineage>
</organism>
<dbReference type="PANTHER" id="PTHR23160:SF3">
    <property type="entry name" value="SYNAPTONEMAL COMPLEX PROTEIN 1-RELATED"/>
    <property type="match status" value="1"/>
</dbReference>
<name>A0A9R0HWT8_SPIOL</name>
<feature type="coiled-coil region" evidence="2">
    <location>
        <begin position="247"/>
        <end position="281"/>
    </location>
</feature>
<evidence type="ECO:0000256" key="2">
    <source>
        <dbReference type="SAM" id="Coils"/>
    </source>
</evidence>
<proteinExistence type="predicted"/>
<keyword evidence="1 2" id="KW-0175">Coiled coil</keyword>
<dbReference type="RefSeq" id="XP_021838235.2">
    <property type="nucleotide sequence ID" value="XM_021982543.2"/>
</dbReference>
<dbReference type="AlphaFoldDB" id="A0A9R0HWT8"/>
<accession>A0A9R0HWT8</accession>
<feature type="compositionally biased region" description="Basic and acidic residues" evidence="3">
    <location>
        <begin position="725"/>
        <end position="743"/>
    </location>
</feature>
<keyword evidence="4" id="KW-1185">Reference proteome</keyword>
<reference evidence="4" key="1">
    <citation type="journal article" date="2021" name="Nat. Commun.">
        <title>Genomic analyses provide insights into spinach domestication and the genetic basis of agronomic traits.</title>
        <authorList>
            <person name="Cai X."/>
            <person name="Sun X."/>
            <person name="Xu C."/>
            <person name="Sun H."/>
            <person name="Wang X."/>
            <person name="Ge C."/>
            <person name="Zhang Z."/>
            <person name="Wang Q."/>
            <person name="Fei Z."/>
            <person name="Jiao C."/>
            <person name="Wang Q."/>
        </authorList>
    </citation>
    <scope>NUCLEOTIDE SEQUENCE [LARGE SCALE GENOMIC DNA]</scope>
    <source>
        <strain evidence="4">cv. Varoflay</strain>
    </source>
</reference>
<feature type="region of interest" description="Disordered" evidence="3">
    <location>
        <begin position="716"/>
        <end position="870"/>
    </location>
</feature>
<feature type="coiled-coil region" evidence="2">
    <location>
        <begin position="339"/>
        <end position="542"/>
    </location>
</feature>
<evidence type="ECO:0000313" key="4">
    <source>
        <dbReference type="Proteomes" id="UP000813463"/>
    </source>
</evidence>
<feature type="coiled-coil region" evidence="2">
    <location>
        <begin position="569"/>
        <end position="623"/>
    </location>
</feature>
<feature type="compositionally biased region" description="Basic and acidic residues" evidence="3">
    <location>
        <begin position="780"/>
        <end position="792"/>
    </location>
</feature>
<dbReference type="GeneID" id="110777945"/>
<gene>
    <name evidence="5" type="primary">LOC110777945</name>
</gene>
<evidence type="ECO:0000256" key="3">
    <source>
        <dbReference type="SAM" id="MobiDB-lite"/>
    </source>
</evidence>